<proteinExistence type="predicted"/>
<feature type="region of interest" description="Disordered" evidence="1">
    <location>
        <begin position="94"/>
        <end position="120"/>
    </location>
</feature>
<dbReference type="InterPro" id="IPR008258">
    <property type="entry name" value="Transglycosylase_SLT_dom_1"/>
</dbReference>
<feature type="compositionally biased region" description="Low complexity" evidence="1">
    <location>
        <begin position="109"/>
        <end position="119"/>
    </location>
</feature>
<evidence type="ECO:0000313" key="3">
    <source>
        <dbReference type="EMBL" id="NMN93445.1"/>
    </source>
</evidence>
<dbReference type="Gene3D" id="1.10.530.10">
    <property type="match status" value="1"/>
</dbReference>
<feature type="compositionally biased region" description="Polar residues" evidence="1">
    <location>
        <begin position="94"/>
        <end position="108"/>
    </location>
</feature>
<dbReference type="Proteomes" id="UP000535543">
    <property type="component" value="Unassembled WGS sequence"/>
</dbReference>
<dbReference type="InterPro" id="IPR023346">
    <property type="entry name" value="Lysozyme-like_dom_sf"/>
</dbReference>
<comment type="caution">
    <text evidence="3">The sequence shown here is derived from an EMBL/GenBank/DDBJ whole genome shotgun (WGS) entry which is preliminary data.</text>
</comment>
<dbReference type="SUPFAM" id="SSF53955">
    <property type="entry name" value="Lysozyme-like"/>
    <property type="match status" value="1"/>
</dbReference>
<dbReference type="AlphaFoldDB" id="A0A848K2M7"/>
<gene>
    <name evidence="3" type="ORF">FGL95_00150</name>
</gene>
<organism evidence="3 4">
    <name type="scientific">Antrihabitans stalactiti</name>
    <dbReference type="NCBI Taxonomy" id="2584121"/>
    <lineage>
        <taxon>Bacteria</taxon>
        <taxon>Bacillati</taxon>
        <taxon>Actinomycetota</taxon>
        <taxon>Actinomycetes</taxon>
        <taxon>Mycobacteriales</taxon>
        <taxon>Nocardiaceae</taxon>
        <taxon>Antrihabitans</taxon>
    </lineage>
</organism>
<accession>A0A848K2M7</accession>
<keyword evidence="4" id="KW-1185">Reference proteome</keyword>
<evidence type="ECO:0000256" key="1">
    <source>
        <dbReference type="SAM" id="MobiDB-lite"/>
    </source>
</evidence>
<reference evidence="3 4" key="2">
    <citation type="submission" date="2020-06" db="EMBL/GenBank/DDBJ databases">
        <title>Antribacter stalactiti gen. nov., sp. nov., a new member of the family Nacardiaceae isolated from a cave.</title>
        <authorList>
            <person name="Kim I.S."/>
        </authorList>
    </citation>
    <scope>NUCLEOTIDE SEQUENCE [LARGE SCALE GENOMIC DNA]</scope>
    <source>
        <strain evidence="3 4">YC2-7</strain>
    </source>
</reference>
<dbReference type="EMBL" id="VCQU01000001">
    <property type="protein sequence ID" value="NMN93445.1"/>
    <property type="molecule type" value="Genomic_DNA"/>
</dbReference>
<sequence length="260" mass="26667">MAEIEGILQSFVSIAVASAPTLTTPTGVAMIVEVATEHLGRALAVVAKVRAQLTTHATQMAELTPQVSVPTALASAVTAPAMSNIADTTTTQPAKISTENPVSSAVPITTSRPTTSSRPHIQNAVSASHGTTNSAPSGPAPTGEVADWIQQALAVLRENGVDTSQIDPSHLAAIIAHESAGDPHAINLWDSNCEAGHPSKGIMQTIDSTFNAYSVAGHGDIWNPVDNIVAATRYAIDTYGSVANVPGIQGVQSGTGYVGY</sequence>
<feature type="domain" description="Transglycosylase SLT" evidence="2">
    <location>
        <begin position="163"/>
        <end position="242"/>
    </location>
</feature>
<protein>
    <submittedName>
        <fullName evidence="3">Lytic transglycosylase</fullName>
    </submittedName>
</protein>
<dbReference type="Pfam" id="PF01464">
    <property type="entry name" value="SLT"/>
    <property type="match status" value="1"/>
</dbReference>
<reference evidence="3 4" key="1">
    <citation type="submission" date="2019-05" db="EMBL/GenBank/DDBJ databases">
        <authorList>
            <person name="Lee S.D."/>
        </authorList>
    </citation>
    <scope>NUCLEOTIDE SEQUENCE [LARGE SCALE GENOMIC DNA]</scope>
    <source>
        <strain evidence="3 4">YC2-7</strain>
    </source>
</reference>
<name>A0A848K2M7_9NOCA</name>
<evidence type="ECO:0000313" key="4">
    <source>
        <dbReference type="Proteomes" id="UP000535543"/>
    </source>
</evidence>
<evidence type="ECO:0000259" key="2">
    <source>
        <dbReference type="Pfam" id="PF01464"/>
    </source>
</evidence>
<dbReference type="CDD" id="cd13402">
    <property type="entry name" value="LT_TF-like"/>
    <property type="match status" value="1"/>
</dbReference>